<protein>
    <recommendedName>
        <fullName evidence="2">HIT domain-containing protein</fullName>
    </recommendedName>
</protein>
<proteinExistence type="predicted"/>
<dbReference type="Gene3D" id="3.30.428.10">
    <property type="entry name" value="HIT-like"/>
    <property type="match status" value="1"/>
</dbReference>
<dbReference type="SUPFAM" id="SSF54197">
    <property type="entry name" value="HIT-like"/>
    <property type="match status" value="1"/>
</dbReference>
<evidence type="ECO:0000313" key="1">
    <source>
        <dbReference type="EMBL" id="MPN00817.1"/>
    </source>
</evidence>
<reference evidence="1" key="1">
    <citation type="submission" date="2019-08" db="EMBL/GenBank/DDBJ databases">
        <authorList>
            <person name="Kucharzyk K."/>
            <person name="Murdoch R.W."/>
            <person name="Higgins S."/>
            <person name="Loffler F."/>
        </authorList>
    </citation>
    <scope>NUCLEOTIDE SEQUENCE</scope>
</reference>
<gene>
    <name evidence="1" type="ORF">SDC9_148015</name>
</gene>
<organism evidence="1">
    <name type="scientific">bioreactor metagenome</name>
    <dbReference type="NCBI Taxonomy" id="1076179"/>
    <lineage>
        <taxon>unclassified sequences</taxon>
        <taxon>metagenomes</taxon>
        <taxon>ecological metagenomes</taxon>
    </lineage>
</organism>
<accession>A0A645EGE1</accession>
<name>A0A645EGE1_9ZZZZ</name>
<evidence type="ECO:0008006" key="2">
    <source>
        <dbReference type="Google" id="ProtNLM"/>
    </source>
</evidence>
<comment type="caution">
    <text evidence="1">The sequence shown here is derived from an EMBL/GenBank/DDBJ whole genome shotgun (WGS) entry which is preliminary data.</text>
</comment>
<sequence length="157" mass="18366">MTAKKTDFININNTRLEDQKEVMEAIGEAALCPFCLENLRKYHKQPILKEGKYWILTKNQWPYEHSKEHFLLIYRQHACRLQDLDPAAGEELFRFLAELEKDWQLPGGALAMRFGDTDYSAGSVNHLHAQLIVPDIEQADFQPVRVKIGLQWEKRQK</sequence>
<dbReference type="EMBL" id="VSSQ01046845">
    <property type="protein sequence ID" value="MPN00817.1"/>
    <property type="molecule type" value="Genomic_DNA"/>
</dbReference>
<dbReference type="InterPro" id="IPR036265">
    <property type="entry name" value="HIT-like_sf"/>
</dbReference>
<dbReference type="AlphaFoldDB" id="A0A645EGE1"/>